<evidence type="ECO:0000256" key="2">
    <source>
        <dbReference type="ARBA" id="ARBA00012438"/>
    </source>
</evidence>
<dbReference type="Proteomes" id="UP001152607">
    <property type="component" value="Unassembled WGS sequence"/>
</dbReference>
<dbReference type="InterPro" id="IPR005467">
    <property type="entry name" value="His_kinase_dom"/>
</dbReference>
<dbReference type="EC" id="2.7.13.3" evidence="2"/>
<dbReference type="SMART" id="SM00387">
    <property type="entry name" value="HATPase_c"/>
    <property type="match status" value="1"/>
</dbReference>
<dbReference type="Gene3D" id="3.40.50.2300">
    <property type="match status" value="1"/>
</dbReference>
<dbReference type="Gene3D" id="3.30.565.10">
    <property type="entry name" value="Histidine kinase-like ATPase, C-terminal domain"/>
    <property type="match status" value="1"/>
</dbReference>
<dbReference type="Pfam" id="PF00072">
    <property type="entry name" value="Response_reg"/>
    <property type="match status" value="1"/>
</dbReference>
<dbReference type="InterPro" id="IPR029016">
    <property type="entry name" value="GAF-like_dom_sf"/>
</dbReference>
<name>A0A9W4UWC0_9PLEO</name>
<protein>
    <recommendedName>
        <fullName evidence="2">histidine kinase</fullName>
        <ecNumber evidence="2">2.7.13.3</ecNumber>
    </recommendedName>
</protein>
<dbReference type="Pfam" id="PF00512">
    <property type="entry name" value="HisKA"/>
    <property type="match status" value="1"/>
</dbReference>
<feature type="domain" description="Histidine kinase" evidence="7">
    <location>
        <begin position="419"/>
        <end position="660"/>
    </location>
</feature>
<dbReference type="Gene3D" id="1.10.287.130">
    <property type="match status" value="1"/>
</dbReference>
<dbReference type="InterPro" id="IPR003594">
    <property type="entry name" value="HATPase_dom"/>
</dbReference>
<feature type="modified residue" description="4-aspartylphosphate" evidence="6">
    <location>
        <position position="921"/>
    </location>
</feature>
<dbReference type="InterPro" id="IPR001789">
    <property type="entry name" value="Sig_transdc_resp-reg_receiver"/>
</dbReference>
<evidence type="ECO:0000256" key="1">
    <source>
        <dbReference type="ARBA" id="ARBA00000085"/>
    </source>
</evidence>
<keyword evidence="5" id="KW-0418">Kinase</keyword>
<gene>
    <name evidence="9" type="ORF">PDIGIT_LOCUS15334</name>
</gene>
<keyword evidence="10" id="KW-1185">Reference proteome</keyword>
<dbReference type="CDD" id="cd17546">
    <property type="entry name" value="REC_hyHK_CKI1_RcsC-like"/>
    <property type="match status" value="1"/>
</dbReference>
<evidence type="ECO:0000256" key="3">
    <source>
        <dbReference type="ARBA" id="ARBA00022553"/>
    </source>
</evidence>
<evidence type="ECO:0000313" key="9">
    <source>
        <dbReference type="EMBL" id="CAI6342131.1"/>
    </source>
</evidence>
<dbReference type="InterPro" id="IPR036890">
    <property type="entry name" value="HATPase_C_sf"/>
</dbReference>
<dbReference type="InterPro" id="IPR011006">
    <property type="entry name" value="CheY-like_superfamily"/>
</dbReference>
<evidence type="ECO:0000313" key="10">
    <source>
        <dbReference type="Proteomes" id="UP001152607"/>
    </source>
</evidence>
<dbReference type="AlphaFoldDB" id="A0A9W4UWC0"/>
<evidence type="ECO:0000256" key="4">
    <source>
        <dbReference type="ARBA" id="ARBA00022679"/>
    </source>
</evidence>
<dbReference type="InterPro" id="IPR036097">
    <property type="entry name" value="HisK_dim/P_sf"/>
</dbReference>
<dbReference type="SMART" id="SM00448">
    <property type="entry name" value="REC"/>
    <property type="match status" value="1"/>
</dbReference>
<evidence type="ECO:0000259" key="7">
    <source>
        <dbReference type="PROSITE" id="PS50109"/>
    </source>
</evidence>
<dbReference type="InterPro" id="IPR003661">
    <property type="entry name" value="HisK_dim/P_dom"/>
</dbReference>
<sequence length="1001" mass="111210">MPPTCNGSQRRVGFFPRADAAVLQSKYTPPSPKSRPTTISPILDPAHANYPLDVWSQAVAECVYPETTATGAPATIPERPEHDANSYLFPTLTRNERLRLTMLSYYTRDLFQDSELVSRLQEKVHMAAETVGWEFAIAGLLDHNSYTRMVTVGLPLTVLPRRESTCAHTVNQPPSTVFILPDMSEDWRFKGSPHVEQGGLRAYAGVPLRFETEFGEHVYFGSLCVASNEKREPLSRPQQAAMVRLADWVVADIVHSARARRQRERRRMQKLLSDATKSCERTENVEEVILDLLKTIYPEATASIQKSDGKQLVYLEGRDAVAYSDFESGLWEDVDCFDKLIQDFNHQSMIMSSHVRAIAAECNRALEPTFLVVGSKDFGFVFDDVDFWIVDSCATLLSRCWQGRALREALTIKDNFLRGIAHQLRTPIHGILGSTELLAEELKARDLLEYLPGPDSSSGTSDVGVPNPSSYIRSIRNSARELMGTVNSMIKINQWAGTAQSDRVVQLHHIEELETNLLNEIISVVPDDYNRRPSIVFSRRLPMNCDNLIIDLKLMVDCLSHLVINAIQSTVGGVVAVTTSLSEDCQSLIFDVEDTGYGIAVHHQKRIFDAYEKLDEHSTRAGLGLTLASRLATLMDGSVGLISSIEGKGSHFRASFQVTVACSTPPTRSIKQRFHHLPSAFYKFSTAASTSPLDRDICAFLNVAGISQSNDPNTPLVLLNYASDLQKFREGLPSIDPSKVALCLMPDFAEAFVINEERVQIESNIVYIKGPFLPRVVEEGLRQAHILFAHLEKQRKDQMAKQVEVVSAHLGDTTLRQPSIATSVLEPSLVDTKTETTMSNFHNLLIETSISAPPPPSPPTRIVNPMTLIVDDNAVNLRLLQMYCKRRRLPHCTAIDGQKAVSAFLEHQSAGLEPIELILMDLQMPVCNGLEATQQIRALEKEHGWPPSVISIVTGQDSPSDRLSAVEAGAQGFLTKPVGPKTLDNKIKQWFPGLELGDILK</sequence>
<proteinExistence type="predicted"/>
<evidence type="ECO:0000256" key="6">
    <source>
        <dbReference type="PROSITE-ProRule" id="PRU00169"/>
    </source>
</evidence>
<dbReference type="SUPFAM" id="SSF52172">
    <property type="entry name" value="CheY-like"/>
    <property type="match status" value="1"/>
</dbReference>
<dbReference type="PROSITE" id="PS50109">
    <property type="entry name" value="HIS_KIN"/>
    <property type="match status" value="1"/>
</dbReference>
<evidence type="ECO:0000259" key="8">
    <source>
        <dbReference type="PROSITE" id="PS50110"/>
    </source>
</evidence>
<dbReference type="OrthoDB" id="21225at2759"/>
<accession>A0A9W4UWC0</accession>
<dbReference type="SUPFAM" id="SSF55874">
    <property type="entry name" value="ATPase domain of HSP90 chaperone/DNA topoisomerase II/histidine kinase"/>
    <property type="match status" value="1"/>
</dbReference>
<dbReference type="GO" id="GO:0000155">
    <property type="term" value="F:phosphorelay sensor kinase activity"/>
    <property type="evidence" value="ECO:0007669"/>
    <property type="project" value="InterPro"/>
</dbReference>
<dbReference type="PROSITE" id="PS50110">
    <property type="entry name" value="RESPONSE_REGULATORY"/>
    <property type="match status" value="1"/>
</dbReference>
<dbReference type="Gene3D" id="3.30.450.40">
    <property type="match status" value="1"/>
</dbReference>
<dbReference type="PANTHER" id="PTHR43047">
    <property type="entry name" value="TWO-COMPONENT HISTIDINE PROTEIN KINASE"/>
    <property type="match status" value="1"/>
</dbReference>
<keyword evidence="4" id="KW-0808">Transferase</keyword>
<organism evidence="9 10">
    <name type="scientific">Periconia digitata</name>
    <dbReference type="NCBI Taxonomy" id="1303443"/>
    <lineage>
        <taxon>Eukaryota</taxon>
        <taxon>Fungi</taxon>
        <taxon>Dikarya</taxon>
        <taxon>Ascomycota</taxon>
        <taxon>Pezizomycotina</taxon>
        <taxon>Dothideomycetes</taxon>
        <taxon>Pleosporomycetidae</taxon>
        <taxon>Pleosporales</taxon>
        <taxon>Massarineae</taxon>
        <taxon>Periconiaceae</taxon>
        <taxon>Periconia</taxon>
    </lineage>
</organism>
<dbReference type="SUPFAM" id="SSF55781">
    <property type="entry name" value="GAF domain-like"/>
    <property type="match status" value="1"/>
</dbReference>
<dbReference type="InterPro" id="IPR004358">
    <property type="entry name" value="Sig_transdc_His_kin-like_C"/>
</dbReference>
<feature type="domain" description="Response regulatory" evidence="8">
    <location>
        <begin position="866"/>
        <end position="991"/>
    </location>
</feature>
<comment type="caution">
    <text evidence="9">The sequence shown here is derived from an EMBL/GenBank/DDBJ whole genome shotgun (WGS) entry which is preliminary data.</text>
</comment>
<dbReference type="SMART" id="SM00388">
    <property type="entry name" value="HisKA"/>
    <property type="match status" value="1"/>
</dbReference>
<dbReference type="PRINTS" id="PR00344">
    <property type="entry name" value="BCTRLSENSOR"/>
</dbReference>
<dbReference type="EMBL" id="CAOQHR010000013">
    <property type="protein sequence ID" value="CAI6342131.1"/>
    <property type="molecule type" value="Genomic_DNA"/>
</dbReference>
<evidence type="ECO:0000256" key="5">
    <source>
        <dbReference type="ARBA" id="ARBA00022777"/>
    </source>
</evidence>
<reference evidence="9" key="1">
    <citation type="submission" date="2023-01" db="EMBL/GenBank/DDBJ databases">
        <authorList>
            <person name="Van Ghelder C."/>
            <person name="Rancurel C."/>
        </authorList>
    </citation>
    <scope>NUCLEOTIDE SEQUENCE</scope>
    <source>
        <strain evidence="9">CNCM I-4278</strain>
    </source>
</reference>
<dbReference type="Pfam" id="PF02518">
    <property type="entry name" value="HATPase_c"/>
    <property type="match status" value="1"/>
</dbReference>
<keyword evidence="3 6" id="KW-0597">Phosphoprotein</keyword>
<dbReference type="CDD" id="cd00082">
    <property type="entry name" value="HisKA"/>
    <property type="match status" value="1"/>
</dbReference>
<comment type="catalytic activity">
    <reaction evidence="1">
        <text>ATP + protein L-histidine = ADP + protein N-phospho-L-histidine.</text>
        <dbReference type="EC" id="2.7.13.3"/>
    </reaction>
</comment>
<dbReference type="SUPFAM" id="SSF47384">
    <property type="entry name" value="Homodimeric domain of signal transducing histidine kinase"/>
    <property type="match status" value="1"/>
</dbReference>